<reference evidence="3 4" key="1">
    <citation type="submission" date="2018-06" db="EMBL/GenBank/DDBJ databases">
        <title>Comparative genomics reveals the genomic features of Rhizophagus irregularis, R. cerebriforme, R. diaphanum and Gigaspora rosea, and their symbiotic lifestyle signature.</title>
        <authorList>
            <person name="Morin E."/>
            <person name="San Clemente H."/>
            <person name="Chen E.C.H."/>
            <person name="De La Providencia I."/>
            <person name="Hainaut M."/>
            <person name="Kuo A."/>
            <person name="Kohler A."/>
            <person name="Murat C."/>
            <person name="Tang N."/>
            <person name="Roy S."/>
            <person name="Loubradou J."/>
            <person name="Henrissat B."/>
            <person name="Grigoriev I.V."/>
            <person name="Corradi N."/>
            <person name="Roux C."/>
            <person name="Martin F.M."/>
        </authorList>
    </citation>
    <scope>NUCLEOTIDE SEQUENCE [LARGE SCALE GENOMIC DNA]</scope>
    <source>
        <strain evidence="3 4">DAOM 194757</strain>
    </source>
</reference>
<keyword evidence="2" id="KW-1133">Transmembrane helix</keyword>
<keyword evidence="4" id="KW-1185">Reference proteome</keyword>
<evidence type="ECO:0000313" key="4">
    <source>
        <dbReference type="Proteomes" id="UP000266673"/>
    </source>
</evidence>
<feature type="compositionally biased region" description="Polar residues" evidence="1">
    <location>
        <begin position="50"/>
        <end position="73"/>
    </location>
</feature>
<protein>
    <submittedName>
        <fullName evidence="3">Uncharacterized protein</fullName>
    </submittedName>
</protein>
<accession>A0A397TVZ9</accession>
<keyword evidence="2" id="KW-0812">Transmembrane</keyword>
<dbReference type="EMBL" id="QKWP01003503">
    <property type="protein sequence ID" value="RIB00887.1"/>
    <property type="molecule type" value="Genomic_DNA"/>
</dbReference>
<evidence type="ECO:0000313" key="3">
    <source>
        <dbReference type="EMBL" id="RIB00887.1"/>
    </source>
</evidence>
<evidence type="ECO:0000256" key="2">
    <source>
        <dbReference type="SAM" id="Phobius"/>
    </source>
</evidence>
<organism evidence="3 4">
    <name type="scientific">Gigaspora rosea</name>
    <dbReference type="NCBI Taxonomy" id="44941"/>
    <lineage>
        <taxon>Eukaryota</taxon>
        <taxon>Fungi</taxon>
        <taxon>Fungi incertae sedis</taxon>
        <taxon>Mucoromycota</taxon>
        <taxon>Glomeromycotina</taxon>
        <taxon>Glomeromycetes</taxon>
        <taxon>Diversisporales</taxon>
        <taxon>Gigasporaceae</taxon>
        <taxon>Gigaspora</taxon>
    </lineage>
</organism>
<feature type="region of interest" description="Disordered" evidence="1">
    <location>
        <begin position="41"/>
        <end position="73"/>
    </location>
</feature>
<keyword evidence="2" id="KW-0472">Membrane</keyword>
<sequence>MLQYDNTWIYTAAVVTINFGGVGNAIVYTLYEHWTNRYGSSLKSDDKNSEGSNNTLVVNSNSGTFKNNQDSDSYPQIKVHNSVTIEKEINTFNSSNLDISIQE</sequence>
<dbReference type="OrthoDB" id="10515825at2759"/>
<feature type="transmembrane region" description="Helical" evidence="2">
    <location>
        <begin position="12"/>
        <end position="31"/>
    </location>
</feature>
<comment type="caution">
    <text evidence="3">The sequence shown here is derived from an EMBL/GenBank/DDBJ whole genome shotgun (WGS) entry which is preliminary data.</text>
</comment>
<dbReference type="AlphaFoldDB" id="A0A397TVZ9"/>
<name>A0A397TVZ9_9GLOM</name>
<dbReference type="Proteomes" id="UP000266673">
    <property type="component" value="Unassembled WGS sequence"/>
</dbReference>
<evidence type="ECO:0000256" key="1">
    <source>
        <dbReference type="SAM" id="MobiDB-lite"/>
    </source>
</evidence>
<proteinExistence type="predicted"/>
<gene>
    <name evidence="3" type="ORF">C2G38_2128882</name>
</gene>